<name>A0A6A6P581_9PEZI</name>
<dbReference type="Proteomes" id="UP000799766">
    <property type="component" value="Unassembled WGS sequence"/>
</dbReference>
<feature type="transmembrane region" description="Helical" evidence="1">
    <location>
        <begin position="6"/>
        <end position="27"/>
    </location>
</feature>
<dbReference type="SUPFAM" id="SSF141673">
    <property type="entry name" value="MOSC N-terminal domain-like"/>
    <property type="match status" value="1"/>
</dbReference>
<proteinExistence type="predicted"/>
<keyword evidence="1" id="KW-0472">Membrane</keyword>
<gene>
    <name evidence="3" type="ORF">BDY21DRAFT_283767</name>
</gene>
<dbReference type="InterPro" id="IPR005303">
    <property type="entry name" value="MOCOS_middle"/>
</dbReference>
<dbReference type="SUPFAM" id="SSF50800">
    <property type="entry name" value="PK beta-barrel domain-like"/>
    <property type="match status" value="1"/>
</dbReference>
<accession>A0A6A6P581</accession>
<dbReference type="OrthoDB" id="17255at2759"/>
<evidence type="ECO:0000313" key="3">
    <source>
        <dbReference type="EMBL" id="KAF2458593.1"/>
    </source>
</evidence>
<reference evidence="3" key="1">
    <citation type="journal article" date="2020" name="Stud. Mycol.">
        <title>101 Dothideomycetes genomes: a test case for predicting lifestyles and emergence of pathogens.</title>
        <authorList>
            <person name="Haridas S."/>
            <person name="Albert R."/>
            <person name="Binder M."/>
            <person name="Bloem J."/>
            <person name="Labutti K."/>
            <person name="Salamov A."/>
            <person name="Andreopoulos B."/>
            <person name="Baker S."/>
            <person name="Barry K."/>
            <person name="Bills G."/>
            <person name="Bluhm B."/>
            <person name="Cannon C."/>
            <person name="Castanera R."/>
            <person name="Culley D."/>
            <person name="Daum C."/>
            <person name="Ezra D."/>
            <person name="Gonzalez J."/>
            <person name="Henrissat B."/>
            <person name="Kuo A."/>
            <person name="Liang C."/>
            <person name="Lipzen A."/>
            <person name="Lutzoni F."/>
            <person name="Magnuson J."/>
            <person name="Mondo S."/>
            <person name="Nolan M."/>
            <person name="Ohm R."/>
            <person name="Pangilinan J."/>
            <person name="Park H.-J."/>
            <person name="Ramirez L."/>
            <person name="Alfaro M."/>
            <person name="Sun H."/>
            <person name="Tritt A."/>
            <person name="Yoshinaga Y."/>
            <person name="Zwiers L.-H."/>
            <person name="Turgeon B."/>
            <person name="Goodwin S."/>
            <person name="Spatafora J."/>
            <person name="Crous P."/>
            <person name="Grigoriev I."/>
        </authorList>
    </citation>
    <scope>NUCLEOTIDE SEQUENCE</scope>
    <source>
        <strain evidence="3">ATCC 16933</strain>
    </source>
</reference>
<dbReference type="InterPro" id="IPR005302">
    <property type="entry name" value="MoCF_Sase_C"/>
</dbReference>
<keyword evidence="1" id="KW-0812">Transmembrane</keyword>
<dbReference type="InterPro" id="IPR011037">
    <property type="entry name" value="Pyrv_Knase-like_insert_dom_sf"/>
</dbReference>
<sequence>MELSTLVRYLLTATTILIPATLFVLQLRARNNNASNKTSPPPPLPPPTTVASLRIYPIKSCRGITVRSTRLLHTGLELDRQWMFVSAEDKKFLTIRQISKMTLIDTALQPLGDAIAADTQLVISIRGADPPVAVAVPARPSQEHLAAHATRSTAIIWGAAVEAWEYGPELTGPISAFLGRDVRLVYKGGATAPRRLRGNGAPQVLGRTGSVGFADVLPVQIASEASMADLNRRLKEAGEDEMEIERFRPNIVVRGTEPWAEDTWKTVRIGGEGKGELVIDVQAHCARCRVPNVDPNTGIENKQQPWDTLMGYRRIDEGIKWKPCFGMICVPRNEGDIEVGMKLRVTETTNEHRYITGM</sequence>
<dbReference type="PANTHER" id="PTHR14237:SF19">
    <property type="entry name" value="MITOCHONDRIAL AMIDOXIME REDUCING COMPONENT 1"/>
    <property type="match status" value="1"/>
</dbReference>
<dbReference type="EMBL" id="MU001677">
    <property type="protein sequence ID" value="KAF2458593.1"/>
    <property type="molecule type" value="Genomic_DNA"/>
</dbReference>
<dbReference type="PROSITE" id="PS51340">
    <property type="entry name" value="MOSC"/>
    <property type="match status" value="1"/>
</dbReference>
<evidence type="ECO:0000313" key="4">
    <source>
        <dbReference type="Proteomes" id="UP000799766"/>
    </source>
</evidence>
<feature type="domain" description="MOSC" evidence="2">
    <location>
        <begin position="194"/>
        <end position="346"/>
    </location>
</feature>
<dbReference type="Pfam" id="PF03473">
    <property type="entry name" value="MOSC"/>
    <property type="match status" value="1"/>
</dbReference>
<dbReference type="GO" id="GO:0030151">
    <property type="term" value="F:molybdenum ion binding"/>
    <property type="evidence" value="ECO:0007669"/>
    <property type="project" value="InterPro"/>
</dbReference>
<organism evidence="3 4">
    <name type="scientific">Lineolata rhizophorae</name>
    <dbReference type="NCBI Taxonomy" id="578093"/>
    <lineage>
        <taxon>Eukaryota</taxon>
        <taxon>Fungi</taxon>
        <taxon>Dikarya</taxon>
        <taxon>Ascomycota</taxon>
        <taxon>Pezizomycotina</taxon>
        <taxon>Dothideomycetes</taxon>
        <taxon>Dothideomycetes incertae sedis</taxon>
        <taxon>Lineolatales</taxon>
        <taxon>Lineolataceae</taxon>
        <taxon>Lineolata</taxon>
    </lineage>
</organism>
<dbReference type="GO" id="GO:0003824">
    <property type="term" value="F:catalytic activity"/>
    <property type="evidence" value="ECO:0007669"/>
    <property type="project" value="InterPro"/>
</dbReference>
<dbReference type="Pfam" id="PF03476">
    <property type="entry name" value="MOSC_N"/>
    <property type="match status" value="1"/>
</dbReference>
<dbReference type="GO" id="GO:0030170">
    <property type="term" value="F:pyridoxal phosphate binding"/>
    <property type="evidence" value="ECO:0007669"/>
    <property type="project" value="InterPro"/>
</dbReference>
<dbReference type="PANTHER" id="PTHR14237">
    <property type="entry name" value="MOLYBDOPTERIN COFACTOR SULFURASE MOSC"/>
    <property type="match status" value="1"/>
</dbReference>
<dbReference type="AlphaFoldDB" id="A0A6A6P581"/>
<evidence type="ECO:0000256" key="1">
    <source>
        <dbReference type="SAM" id="Phobius"/>
    </source>
</evidence>
<keyword evidence="4" id="KW-1185">Reference proteome</keyword>
<evidence type="ECO:0000259" key="2">
    <source>
        <dbReference type="PROSITE" id="PS51340"/>
    </source>
</evidence>
<protein>
    <submittedName>
        <fullName evidence="3">MOSC domain protein</fullName>
    </submittedName>
</protein>
<keyword evidence="1" id="KW-1133">Transmembrane helix</keyword>